<dbReference type="AlphaFoldDB" id="A0A2K2DKB9"/>
<name>A0A2K2DKB9_BRADI</name>
<reference evidence="1 2" key="1">
    <citation type="journal article" date="2010" name="Nature">
        <title>Genome sequencing and analysis of the model grass Brachypodium distachyon.</title>
        <authorList>
            <consortium name="International Brachypodium Initiative"/>
        </authorList>
    </citation>
    <scope>NUCLEOTIDE SEQUENCE [LARGE SCALE GENOMIC DNA]</scope>
    <source>
        <strain evidence="1 2">Bd21</strain>
    </source>
</reference>
<organism evidence="1">
    <name type="scientific">Brachypodium distachyon</name>
    <name type="common">Purple false brome</name>
    <name type="synonym">Trachynia distachya</name>
    <dbReference type="NCBI Taxonomy" id="15368"/>
    <lineage>
        <taxon>Eukaryota</taxon>
        <taxon>Viridiplantae</taxon>
        <taxon>Streptophyta</taxon>
        <taxon>Embryophyta</taxon>
        <taxon>Tracheophyta</taxon>
        <taxon>Spermatophyta</taxon>
        <taxon>Magnoliopsida</taxon>
        <taxon>Liliopsida</taxon>
        <taxon>Poales</taxon>
        <taxon>Poaceae</taxon>
        <taxon>BOP clade</taxon>
        <taxon>Pooideae</taxon>
        <taxon>Stipodae</taxon>
        <taxon>Brachypodieae</taxon>
        <taxon>Brachypodium</taxon>
    </lineage>
</organism>
<evidence type="ECO:0000313" key="3">
    <source>
        <dbReference type="Proteomes" id="UP000008810"/>
    </source>
</evidence>
<evidence type="ECO:0000313" key="2">
    <source>
        <dbReference type="EnsemblPlants" id="PNT74715"/>
    </source>
</evidence>
<reference evidence="2" key="3">
    <citation type="submission" date="2018-08" db="UniProtKB">
        <authorList>
            <consortium name="EnsemblPlants"/>
        </authorList>
    </citation>
    <scope>IDENTIFICATION</scope>
    <source>
        <strain evidence="2">cv. Bd21</strain>
    </source>
</reference>
<dbReference type="InParanoid" id="A0A2K2DKB9"/>
<sequence length="77" mass="8358">MVLFFSGMCMHACTPPSAEVGCQVNACVLMLFKSPKDDSRQLTLPTVPVTLHDSATTTRLFIHSSAKEHAMHAILAN</sequence>
<gene>
    <name evidence="1" type="ORF">BRADI_1g20851v3</name>
</gene>
<proteinExistence type="predicted"/>
<dbReference type="Gramene" id="PNT74715">
    <property type="protein sequence ID" value="PNT74715"/>
    <property type="gene ID" value="BRADI_1g20851v3"/>
</dbReference>
<reference evidence="1" key="2">
    <citation type="submission" date="2017-06" db="EMBL/GenBank/DDBJ databases">
        <title>WGS assembly of Brachypodium distachyon.</title>
        <authorList>
            <consortium name="The International Brachypodium Initiative"/>
            <person name="Lucas S."/>
            <person name="Harmon-Smith M."/>
            <person name="Lail K."/>
            <person name="Tice H."/>
            <person name="Grimwood J."/>
            <person name="Bruce D."/>
            <person name="Barry K."/>
            <person name="Shu S."/>
            <person name="Lindquist E."/>
            <person name="Wang M."/>
            <person name="Pitluck S."/>
            <person name="Vogel J.P."/>
            <person name="Garvin D.F."/>
            <person name="Mockler T.C."/>
            <person name="Schmutz J."/>
            <person name="Rokhsar D."/>
            <person name="Bevan M.W."/>
        </authorList>
    </citation>
    <scope>NUCLEOTIDE SEQUENCE</scope>
    <source>
        <strain evidence="1">Bd21</strain>
    </source>
</reference>
<accession>A0A2K2DKB9</accession>
<dbReference type="EnsemblPlants" id="PNT74715">
    <property type="protein sequence ID" value="PNT74715"/>
    <property type="gene ID" value="BRADI_1g20851v3"/>
</dbReference>
<evidence type="ECO:0000313" key="1">
    <source>
        <dbReference type="EMBL" id="PNT74715.1"/>
    </source>
</evidence>
<dbReference type="Proteomes" id="UP000008810">
    <property type="component" value="Chromosome 1"/>
</dbReference>
<protein>
    <submittedName>
        <fullName evidence="1 2">Uncharacterized protein</fullName>
    </submittedName>
</protein>
<keyword evidence="3" id="KW-1185">Reference proteome</keyword>
<dbReference type="EMBL" id="CM000880">
    <property type="protein sequence ID" value="PNT74715.1"/>
    <property type="molecule type" value="Genomic_DNA"/>
</dbReference>